<protein>
    <submittedName>
        <fullName evidence="1">Uncharacterized protein</fullName>
    </submittedName>
</protein>
<proteinExistence type="predicted"/>
<evidence type="ECO:0000313" key="1">
    <source>
        <dbReference type="EMBL" id="ETO91298.1"/>
    </source>
</evidence>
<accession>W2V1J0</accession>
<dbReference type="EMBL" id="AXCJ01000005">
    <property type="protein sequence ID" value="ETO91298.1"/>
    <property type="molecule type" value="Genomic_DNA"/>
</dbReference>
<sequence length="59" mass="7068">MLIKYRYSESTYIKNFSYLLSKEYLLTMHITDKPIKVVPMIRQNNLSSIPADYMHQLQV</sequence>
<organism evidence="1 2">
    <name type="scientific">Candidatus Xenolissoclinum pacificiensis L6</name>
    <dbReference type="NCBI Taxonomy" id="1401685"/>
    <lineage>
        <taxon>Bacteria</taxon>
        <taxon>Pseudomonadati</taxon>
        <taxon>Pseudomonadota</taxon>
        <taxon>Alphaproteobacteria</taxon>
        <taxon>Rickettsiales</taxon>
        <taxon>Anaplasmataceae</taxon>
        <taxon>Candidatus Xenolissoclinum</taxon>
    </lineage>
</organism>
<evidence type="ECO:0000313" key="2">
    <source>
        <dbReference type="Proteomes" id="UP000018951"/>
    </source>
</evidence>
<name>W2V1J0_9RICK</name>
<reference evidence="1 2" key="1">
    <citation type="journal article" date="2013" name="PLoS ONE">
        <title>Bacterial endosymbiosis in a chordate host: long-term co-evolution and conservation of secondary metabolism.</title>
        <authorList>
            <person name="Kwan J.C."/>
            <person name="Schmidt E.W."/>
        </authorList>
    </citation>
    <scope>NUCLEOTIDE SEQUENCE [LARGE SCALE GENOMIC DNA]</scope>
    <source>
        <strain evidence="2">L6</strain>
    </source>
</reference>
<comment type="caution">
    <text evidence="1">The sequence shown here is derived from an EMBL/GenBank/DDBJ whole genome shotgun (WGS) entry which is preliminary data.</text>
</comment>
<gene>
    <name evidence="1" type="ORF">P857_207</name>
</gene>
<dbReference type="AlphaFoldDB" id="W2V1J0"/>
<dbReference type="Proteomes" id="UP000018951">
    <property type="component" value="Unassembled WGS sequence"/>
</dbReference>
<keyword evidence="2" id="KW-1185">Reference proteome</keyword>